<keyword evidence="2" id="KW-1185">Reference proteome</keyword>
<dbReference type="EMBL" id="JAENHL010000004">
    <property type="protein sequence ID" value="MBK1865119.1"/>
    <property type="molecule type" value="Genomic_DNA"/>
</dbReference>
<protein>
    <submittedName>
        <fullName evidence="1">FAD-binding oxidoreductase</fullName>
    </submittedName>
</protein>
<proteinExistence type="predicted"/>
<dbReference type="Proteomes" id="UP000616151">
    <property type="component" value="Unassembled WGS sequence"/>
</dbReference>
<organism evidence="1 2">
    <name type="scientific">Taklimakanibacter albus</name>
    <dbReference type="NCBI Taxonomy" id="2800327"/>
    <lineage>
        <taxon>Bacteria</taxon>
        <taxon>Pseudomonadati</taxon>
        <taxon>Pseudomonadota</taxon>
        <taxon>Alphaproteobacteria</taxon>
        <taxon>Hyphomicrobiales</taxon>
        <taxon>Aestuariivirgaceae</taxon>
        <taxon>Taklimakanibacter</taxon>
    </lineage>
</organism>
<name>A0ACC5QXK9_9HYPH</name>
<sequence>MQGDRVVDVAIVGGGFTGLSTALHLAEAGRSVAVLEARDIGYGASGRNGGQVNPGLKYEEAALIKKFGPQGSAFYRLGQEAPDFLVGLVKRLGLDCDLRRPGLIRLAHNERALATLRAAQADFIGRGLPITPLELKDIEALVGTDRYPGGWIDARGANVHPLDLVRELARATAAAGALIFPHSPAVRLARRNDGWSVATQSGSLQARSVVVATNGYSDGLVPGLAASLLPVNSFQIATAPLDEARARRILPQAHTVYDSRRLILYFRRSADGRVILGGRSSFSSSRGLGARRADYSVLERVLTGIFPDLAGVPIAHRWTGLVCITMDFLPHYHEPEDGLHVVLGFNGRGVALSHRAGAWMANHLLGRPDSGAMPRTPIRPVPFHAWREPLLNVAMQWNHLLDRFGR</sequence>
<gene>
    <name evidence="1" type="ORF">JHL16_02050</name>
</gene>
<reference evidence="1" key="1">
    <citation type="submission" date="2021-01" db="EMBL/GenBank/DDBJ databases">
        <authorList>
            <person name="Sun Q."/>
        </authorList>
    </citation>
    <scope>NUCLEOTIDE SEQUENCE</scope>
    <source>
        <strain evidence="1">YIM B02566</strain>
    </source>
</reference>
<accession>A0ACC5QXK9</accession>
<evidence type="ECO:0000313" key="2">
    <source>
        <dbReference type="Proteomes" id="UP000616151"/>
    </source>
</evidence>
<comment type="caution">
    <text evidence="1">The sequence shown here is derived from an EMBL/GenBank/DDBJ whole genome shotgun (WGS) entry which is preliminary data.</text>
</comment>
<evidence type="ECO:0000313" key="1">
    <source>
        <dbReference type="EMBL" id="MBK1865119.1"/>
    </source>
</evidence>